<keyword evidence="1" id="KW-0472">Membrane</keyword>
<accession>A0A0J1B3P9</accession>
<sequence>MGWQSLGAWRLTTSLKYVLAIAIAIAIETGLTRTILFRPSRF</sequence>
<name>A0A0J1B3P9_RHOIS</name>
<proteinExistence type="predicted"/>
<keyword evidence="1" id="KW-1133">Transmembrane helix</keyword>
<gene>
    <name evidence="2" type="ORF">RISK_006817</name>
</gene>
<evidence type="ECO:0008006" key="4">
    <source>
        <dbReference type="Google" id="ProtNLM"/>
    </source>
</evidence>
<protein>
    <recommendedName>
        <fullName evidence="4">Transmembrane protein</fullName>
    </recommendedName>
</protein>
<organism evidence="2 3">
    <name type="scientific">Rhodopirellula islandica</name>
    <dbReference type="NCBI Taxonomy" id="595434"/>
    <lineage>
        <taxon>Bacteria</taxon>
        <taxon>Pseudomonadati</taxon>
        <taxon>Planctomycetota</taxon>
        <taxon>Planctomycetia</taxon>
        <taxon>Pirellulales</taxon>
        <taxon>Pirellulaceae</taxon>
        <taxon>Rhodopirellula</taxon>
    </lineage>
</organism>
<dbReference type="Proteomes" id="UP000036367">
    <property type="component" value="Unassembled WGS sequence"/>
</dbReference>
<reference evidence="2" key="1">
    <citation type="submission" date="2015-05" db="EMBL/GenBank/DDBJ databases">
        <title>Permanent draft genome of Rhodopirellula islandicus K833.</title>
        <authorList>
            <person name="Kizina J."/>
            <person name="Richter M."/>
            <person name="Glockner F.O."/>
            <person name="Harder J."/>
        </authorList>
    </citation>
    <scope>NUCLEOTIDE SEQUENCE [LARGE SCALE GENOMIC DNA]</scope>
    <source>
        <strain evidence="2">K833</strain>
    </source>
</reference>
<dbReference type="AlphaFoldDB" id="A0A0J1B3P9"/>
<evidence type="ECO:0000256" key="1">
    <source>
        <dbReference type="SAM" id="Phobius"/>
    </source>
</evidence>
<keyword evidence="1" id="KW-0812">Transmembrane</keyword>
<keyword evidence="3" id="KW-1185">Reference proteome</keyword>
<evidence type="ECO:0000313" key="2">
    <source>
        <dbReference type="EMBL" id="KLU01248.1"/>
    </source>
</evidence>
<dbReference type="EMBL" id="LECT01000055">
    <property type="protein sequence ID" value="KLU01248.1"/>
    <property type="molecule type" value="Genomic_DNA"/>
</dbReference>
<comment type="caution">
    <text evidence="2">The sequence shown here is derived from an EMBL/GenBank/DDBJ whole genome shotgun (WGS) entry which is preliminary data.</text>
</comment>
<feature type="transmembrane region" description="Helical" evidence="1">
    <location>
        <begin position="15"/>
        <end position="36"/>
    </location>
</feature>
<evidence type="ECO:0000313" key="3">
    <source>
        <dbReference type="Proteomes" id="UP000036367"/>
    </source>
</evidence>